<sequence length="339" mass="37949">MEEQIIQHLPKIELHCHLDGSVRPHILERLAQEQGNPLPYSSAELASKLTAPEDCESLLEYLERFDIVLPYLQTAEAIELISYDLIEQVAEENVAYIEVRFAPLLFAHQGLTINQIVEAVIAGLKRGEEVFGVKSNALLCGMRHHTNSDNKAVVEATKNYLNNGVVGFDIAGDEAQFPADLYTDLITLAKKYAIPLTLHAGECGCPQNVLTSIKLGATRVGHGIAIAKDDAILAECKERGTVIEMCPTSNFQTKAVTKLEDYPFKKFMDAGLNICINTDNRTVSNTTLTKEYTKLHKWYNIDYRCMEQLNHNAVNGAFISDNEKEQLHTLLKTAYYDYK</sequence>
<dbReference type="SUPFAM" id="SSF51556">
    <property type="entry name" value="Metallo-dependent hydrolases"/>
    <property type="match status" value="1"/>
</dbReference>
<comment type="function">
    <text evidence="9">Catalyzes the hydrolytic deamination of adenosine and 2-deoxyadenosine.</text>
</comment>
<comment type="catalytic activity">
    <reaction evidence="7">
        <text>adenosine + H2O + H(+) = inosine + NH4(+)</text>
        <dbReference type="Rhea" id="RHEA:24408"/>
        <dbReference type="ChEBI" id="CHEBI:15377"/>
        <dbReference type="ChEBI" id="CHEBI:15378"/>
        <dbReference type="ChEBI" id="CHEBI:16335"/>
        <dbReference type="ChEBI" id="CHEBI:17596"/>
        <dbReference type="ChEBI" id="CHEBI:28938"/>
        <dbReference type="EC" id="3.5.4.4"/>
    </reaction>
    <physiologicalReaction direction="left-to-right" evidence="7">
        <dbReference type="Rhea" id="RHEA:24409"/>
    </physiologicalReaction>
</comment>
<dbReference type="GO" id="GO:0009168">
    <property type="term" value="P:purine ribonucleoside monophosphate biosynthetic process"/>
    <property type="evidence" value="ECO:0007669"/>
    <property type="project" value="UniProtKB-UniRule"/>
</dbReference>
<dbReference type="InterPro" id="IPR006330">
    <property type="entry name" value="Ado/ade_deaminase"/>
</dbReference>
<dbReference type="GO" id="GO:0005829">
    <property type="term" value="C:cytosol"/>
    <property type="evidence" value="ECO:0007669"/>
    <property type="project" value="TreeGrafter"/>
</dbReference>
<evidence type="ECO:0000256" key="3">
    <source>
        <dbReference type="ARBA" id="ARBA00022801"/>
    </source>
</evidence>
<evidence type="ECO:0000256" key="5">
    <source>
        <dbReference type="ARBA" id="ARBA00023080"/>
    </source>
</evidence>
<dbReference type="GO" id="GO:0009897">
    <property type="term" value="C:external side of plasma membrane"/>
    <property type="evidence" value="ECO:0007669"/>
    <property type="project" value="TreeGrafter"/>
</dbReference>
<evidence type="ECO:0000313" key="11">
    <source>
        <dbReference type="EMBL" id="QIL45884.1"/>
    </source>
</evidence>
<dbReference type="InterPro" id="IPR001365">
    <property type="entry name" value="A_deaminase_dom"/>
</dbReference>
<feature type="binding site" evidence="9">
    <location>
        <position position="172"/>
    </location>
    <ligand>
        <name>substrate</name>
    </ligand>
</feature>
<dbReference type="GO" id="GO:0046103">
    <property type="term" value="P:inosine biosynthetic process"/>
    <property type="evidence" value="ECO:0007669"/>
    <property type="project" value="TreeGrafter"/>
</dbReference>
<evidence type="ECO:0000256" key="2">
    <source>
        <dbReference type="ARBA" id="ARBA00022723"/>
    </source>
</evidence>
<feature type="domain" description="Adenosine deaminase" evidence="10">
    <location>
        <begin position="10"/>
        <end position="331"/>
    </location>
</feature>
<feature type="binding site" evidence="9">
    <location>
        <position position="15"/>
    </location>
    <ligand>
        <name>Zn(2+)</name>
        <dbReference type="ChEBI" id="CHEBI:29105"/>
        <note>catalytic</note>
    </ligand>
</feature>
<dbReference type="CDD" id="cd01320">
    <property type="entry name" value="ADA"/>
    <property type="match status" value="1"/>
</dbReference>
<name>A0A6G8ALB7_9ENTE</name>
<dbReference type="NCBIfam" id="TIGR01430">
    <property type="entry name" value="aden_deam"/>
    <property type="match status" value="1"/>
</dbReference>
<dbReference type="Gene3D" id="3.20.20.140">
    <property type="entry name" value="Metal-dependent hydrolases"/>
    <property type="match status" value="1"/>
</dbReference>
<keyword evidence="3 9" id="KW-0378">Hydrolase</keyword>
<dbReference type="RefSeq" id="WP_166006823.1">
    <property type="nucleotide sequence ID" value="NZ_CP049886.1"/>
</dbReference>
<comment type="catalytic activity">
    <reaction evidence="8">
        <text>2'-deoxyadenosine + H2O + H(+) = 2'-deoxyinosine + NH4(+)</text>
        <dbReference type="Rhea" id="RHEA:28190"/>
        <dbReference type="ChEBI" id="CHEBI:15377"/>
        <dbReference type="ChEBI" id="CHEBI:15378"/>
        <dbReference type="ChEBI" id="CHEBI:17256"/>
        <dbReference type="ChEBI" id="CHEBI:28938"/>
        <dbReference type="ChEBI" id="CHEBI:28997"/>
        <dbReference type="EC" id="3.5.4.4"/>
    </reaction>
    <physiologicalReaction direction="left-to-right" evidence="8">
        <dbReference type="Rhea" id="RHEA:28191"/>
    </physiologicalReaction>
</comment>
<protein>
    <recommendedName>
        <fullName evidence="1 9">Adenosine deaminase</fullName>
        <ecNumber evidence="1 9">3.5.4.4</ecNumber>
    </recommendedName>
    <alternativeName>
        <fullName evidence="6 9">Adenosine aminohydrolase</fullName>
    </alternativeName>
</protein>
<dbReference type="AlphaFoldDB" id="A0A6G8ALB7"/>
<dbReference type="Pfam" id="PF00962">
    <property type="entry name" value="A_deaminase"/>
    <property type="match status" value="1"/>
</dbReference>
<dbReference type="GO" id="GO:0008270">
    <property type="term" value="F:zinc ion binding"/>
    <property type="evidence" value="ECO:0007669"/>
    <property type="project" value="UniProtKB-UniRule"/>
</dbReference>
<dbReference type="PANTHER" id="PTHR11409">
    <property type="entry name" value="ADENOSINE DEAMINASE"/>
    <property type="match status" value="1"/>
</dbReference>
<feature type="site" description="Important for catalytic activity" evidence="9">
    <location>
        <position position="222"/>
    </location>
</feature>
<accession>A0A6G8ALB7</accession>
<keyword evidence="5 9" id="KW-0546">Nucleotide metabolism</keyword>
<reference evidence="11 12" key="1">
    <citation type="submission" date="2020-03" db="EMBL/GenBank/DDBJ databases">
        <title>Vagococcus sp. nov., isolated from beetles.</title>
        <authorList>
            <person name="Hyun D.-W."/>
            <person name="Bae J.-W."/>
        </authorList>
    </citation>
    <scope>NUCLEOTIDE SEQUENCE [LARGE SCALE GENOMIC DNA]</scope>
    <source>
        <strain evidence="11 12">HDW17A</strain>
    </source>
</reference>
<keyword evidence="4 9" id="KW-0862">Zinc</keyword>
<evidence type="ECO:0000256" key="1">
    <source>
        <dbReference type="ARBA" id="ARBA00012784"/>
    </source>
</evidence>
<keyword evidence="12" id="KW-1185">Reference proteome</keyword>
<organism evidence="11 12">
    <name type="scientific">Vagococcus coleopterorum</name>
    <dbReference type="NCBI Taxonomy" id="2714946"/>
    <lineage>
        <taxon>Bacteria</taxon>
        <taxon>Bacillati</taxon>
        <taxon>Bacillota</taxon>
        <taxon>Bacilli</taxon>
        <taxon>Lactobacillales</taxon>
        <taxon>Enterococcaceae</taxon>
        <taxon>Vagococcus</taxon>
    </lineage>
</organism>
<comment type="similarity">
    <text evidence="9">Belongs to the metallo-dependent hydrolases superfamily. Adenosine and AMP deaminases family. Adenosine deaminase subfamily.</text>
</comment>
<keyword evidence="2 9" id="KW-0479">Metal-binding</keyword>
<dbReference type="KEGG" id="vah:G7081_01635"/>
<dbReference type="GO" id="GO:0043103">
    <property type="term" value="P:hypoxanthine salvage"/>
    <property type="evidence" value="ECO:0007669"/>
    <property type="project" value="TreeGrafter"/>
</dbReference>
<comment type="cofactor">
    <cofactor evidence="9">
        <name>Zn(2+)</name>
        <dbReference type="ChEBI" id="CHEBI:29105"/>
    </cofactor>
    <text evidence="9">Binds 1 zinc ion per subunit.</text>
</comment>
<evidence type="ECO:0000256" key="8">
    <source>
        <dbReference type="ARBA" id="ARBA00049213"/>
    </source>
</evidence>
<dbReference type="InterPro" id="IPR032466">
    <property type="entry name" value="Metal_Hydrolase"/>
</dbReference>
<feature type="binding site" evidence="9">
    <location>
        <position position="19"/>
    </location>
    <ligand>
        <name>substrate</name>
    </ligand>
</feature>
<dbReference type="GO" id="GO:0004000">
    <property type="term" value="F:adenosine deaminase activity"/>
    <property type="evidence" value="ECO:0007669"/>
    <property type="project" value="UniProtKB-UniRule"/>
</dbReference>
<feature type="binding site" evidence="9">
    <location>
        <position position="279"/>
    </location>
    <ligand>
        <name>Zn(2+)</name>
        <dbReference type="ChEBI" id="CHEBI:29105"/>
        <note>catalytic</note>
    </ligand>
</feature>
<gene>
    <name evidence="9" type="primary">add</name>
    <name evidence="11" type="ORF">G7081_01635</name>
</gene>
<feature type="binding site" evidence="9">
    <location>
        <position position="199"/>
    </location>
    <ligand>
        <name>Zn(2+)</name>
        <dbReference type="ChEBI" id="CHEBI:29105"/>
        <note>catalytic</note>
    </ligand>
</feature>
<evidence type="ECO:0000313" key="12">
    <source>
        <dbReference type="Proteomes" id="UP000500890"/>
    </source>
</evidence>
<dbReference type="GO" id="GO:0009117">
    <property type="term" value="P:nucleotide metabolic process"/>
    <property type="evidence" value="ECO:0007669"/>
    <property type="project" value="UniProtKB-KW"/>
</dbReference>
<dbReference type="GO" id="GO:0060169">
    <property type="term" value="P:negative regulation of adenosine receptor signaling pathway"/>
    <property type="evidence" value="ECO:0007669"/>
    <property type="project" value="TreeGrafter"/>
</dbReference>
<dbReference type="EC" id="3.5.4.4" evidence="1 9"/>
<feature type="active site" description="Proton donor" evidence="9">
    <location>
        <position position="202"/>
    </location>
</feature>
<dbReference type="PANTHER" id="PTHR11409:SF43">
    <property type="entry name" value="ADENOSINE DEAMINASE"/>
    <property type="match status" value="1"/>
</dbReference>
<evidence type="ECO:0000259" key="10">
    <source>
        <dbReference type="Pfam" id="PF00962"/>
    </source>
</evidence>
<dbReference type="GO" id="GO:0006154">
    <property type="term" value="P:adenosine catabolic process"/>
    <property type="evidence" value="ECO:0007669"/>
    <property type="project" value="TreeGrafter"/>
</dbReference>
<feature type="binding site" evidence="9">
    <location>
        <position position="17"/>
    </location>
    <ligand>
        <name>substrate</name>
    </ligand>
</feature>
<evidence type="ECO:0000256" key="6">
    <source>
        <dbReference type="ARBA" id="ARBA00031852"/>
    </source>
</evidence>
<evidence type="ECO:0000256" key="9">
    <source>
        <dbReference type="HAMAP-Rule" id="MF_00540"/>
    </source>
</evidence>
<evidence type="ECO:0000256" key="4">
    <source>
        <dbReference type="ARBA" id="ARBA00022833"/>
    </source>
</evidence>
<dbReference type="EMBL" id="CP049886">
    <property type="protein sequence ID" value="QIL45884.1"/>
    <property type="molecule type" value="Genomic_DNA"/>
</dbReference>
<feature type="binding site" evidence="9">
    <location>
        <position position="17"/>
    </location>
    <ligand>
        <name>Zn(2+)</name>
        <dbReference type="ChEBI" id="CHEBI:29105"/>
        <note>catalytic</note>
    </ligand>
</feature>
<dbReference type="HAMAP" id="MF_00540">
    <property type="entry name" value="A_deaminase"/>
    <property type="match status" value="1"/>
</dbReference>
<evidence type="ECO:0000256" key="7">
    <source>
        <dbReference type="ARBA" id="ARBA00047989"/>
    </source>
</evidence>
<proteinExistence type="inferred from homology"/>
<comment type="caution">
    <text evidence="9">Lacks conserved residue(s) required for the propagation of feature annotation.</text>
</comment>
<dbReference type="Proteomes" id="UP000500890">
    <property type="component" value="Chromosome"/>
</dbReference>
<dbReference type="InterPro" id="IPR028893">
    <property type="entry name" value="A_deaminase"/>
</dbReference>